<evidence type="ECO:0000313" key="1">
    <source>
        <dbReference type="EMBL" id="CAK0784075.1"/>
    </source>
</evidence>
<dbReference type="PANTHER" id="PTHR33973">
    <property type="entry name" value="OS07G0153300 PROTEIN"/>
    <property type="match status" value="1"/>
</dbReference>
<comment type="caution">
    <text evidence="1">The sequence shown here is derived from an EMBL/GenBank/DDBJ whole genome shotgun (WGS) entry which is preliminary data.</text>
</comment>
<proteinExistence type="predicted"/>
<evidence type="ECO:0000313" key="2">
    <source>
        <dbReference type="Proteomes" id="UP001314263"/>
    </source>
</evidence>
<name>A0AAV1IC18_9CHLO</name>
<dbReference type="Proteomes" id="UP001314263">
    <property type="component" value="Unassembled WGS sequence"/>
</dbReference>
<dbReference type="InterPro" id="IPR010775">
    <property type="entry name" value="DUF1365"/>
</dbReference>
<organism evidence="1 2">
    <name type="scientific">Coccomyxa viridis</name>
    <dbReference type="NCBI Taxonomy" id="1274662"/>
    <lineage>
        <taxon>Eukaryota</taxon>
        <taxon>Viridiplantae</taxon>
        <taxon>Chlorophyta</taxon>
        <taxon>core chlorophytes</taxon>
        <taxon>Trebouxiophyceae</taxon>
        <taxon>Trebouxiophyceae incertae sedis</taxon>
        <taxon>Coccomyxaceae</taxon>
        <taxon>Coccomyxa</taxon>
    </lineage>
</organism>
<dbReference type="Pfam" id="PF07103">
    <property type="entry name" value="DUF1365"/>
    <property type="match status" value="1"/>
</dbReference>
<protein>
    <recommendedName>
        <fullName evidence="3">DUF1365-domain-containing protein</fullName>
    </recommendedName>
</protein>
<gene>
    <name evidence="1" type="ORF">CVIRNUC_007278</name>
</gene>
<keyword evidence="2" id="KW-1185">Reference proteome</keyword>
<sequence>MAMVDLQQPPVWWRKQAQEHMTAAEARAFAGTDGSVLLLTSPISAGYSQNPISVYYCLDATGCLRTCIAEVTNTPWAARVTFLFKPDGQDVPKAMHVSPFMDMRSSWRIKAPMPGEACYLSVDANHPDLGAFFTANFKGRRSSSALHSDTSDLSILLRYGFMPHRIAFWIYWQALHLLWLGVPFCGYPAPQVQKGAEHRASNPKDSAGRHFWWQPPREFPWNAY</sequence>
<dbReference type="AlphaFoldDB" id="A0AAV1IC18"/>
<evidence type="ECO:0008006" key="3">
    <source>
        <dbReference type="Google" id="ProtNLM"/>
    </source>
</evidence>
<accession>A0AAV1IC18</accession>
<dbReference type="EMBL" id="CAUYUE010000010">
    <property type="protein sequence ID" value="CAK0784075.1"/>
    <property type="molecule type" value="Genomic_DNA"/>
</dbReference>
<reference evidence="1 2" key="1">
    <citation type="submission" date="2023-10" db="EMBL/GenBank/DDBJ databases">
        <authorList>
            <person name="Maclean D."/>
            <person name="Macfadyen A."/>
        </authorList>
    </citation>
    <scope>NUCLEOTIDE SEQUENCE [LARGE SCALE GENOMIC DNA]</scope>
</reference>
<dbReference type="PANTHER" id="PTHR33973:SF4">
    <property type="entry name" value="OS07G0153300 PROTEIN"/>
    <property type="match status" value="1"/>
</dbReference>